<keyword evidence="1" id="KW-0479">Metal-binding</keyword>
<feature type="region of interest" description="Disordered" evidence="5">
    <location>
        <begin position="1"/>
        <end position="49"/>
    </location>
</feature>
<protein>
    <recommendedName>
        <fullName evidence="6">PX domain-containing protein</fullName>
    </recommendedName>
</protein>
<feature type="region of interest" description="Disordered" evidence="5">
    <location>
        <begin position="737"/>
        <end position="761"/>
    </location>
</feature>
<accession>A0ABD3I1N2</accession>
<feature type="compositionally biased region" description="Low complexity" evidence="5">
    <location>
        <begin position="737"/>
        <end position="746"/>
    </location>
</feature>
<organism evidence="7 8">
    <name type="scientific">Riccia sorocarpa</name>
    <dbReference type="NCBI Taxonomy" id="122646"/>
    <lineage>
        <taxon>Eukaryota</taxon>
        <taxon>Viridiplantae</taxon>
        <taxon>Streptophyta</taxon>
        <taxon>Embryophyta</taxon>
        <taxon>Marchantiophyta</taxon>
        <taxon>Marchantiopsida</taxon>
        <taxon>Marchantiidae</taxon>
        <taxon>Marchantiales</taxon>
        <taxon>Ricciaceae</taxon>
        <taxon>Riccia</taxon>
    </lineage>
</organism>
<evidence type="ECO:0000256" key="5">
    <source>
        <dbReference type="SAM" id="MobiDB-lite"/>
    </source>
</evidence>
<dbReference type="PROSITE" id="PS50195">
    <property type="entry name" value="PX"/>
    <property type="match status" value="1"/>
</dbReference>
<feature type="domain" description="PX" evidence="6">
    <location>
        <begin position="611"/>
        <end position="733"/>
    </location>
</feature>
<dbReference type="EMBL" id="JBJQOH010000002">
    <property type="protein sequence ID" value="KAL3696327.1"/>
    <property type="molecule type" value="Genomic_DNA"/>
</dbReference>
<dbReference type="InterPro" id="IPR036871">
    <property type="entry name" value="PX_dom_sf"/>
</dbReference>
<dbReference type="CDD" id="cd06093">
    <property type="entry name" value="PX_domain"/>
    <property type="match status" value="1"/>
</dbReference>
<feature type="compositionally biased region" description="Basic and acidic residues" evidence="5">
    <location>
        <begin position="18"/>
        <end position="28"/>
    </location>
</feature>
<dbReference type="InterPro" id="IPR025258">
    <property type="entry name" value="RH_dom"/>
</dbReference>
<evidence type="ECO:0000256" key="1">
    <source>
        <dbReference type="ARBA" id="ARBA00022723"/>
    </source>
</evidence>
<feature type="compositionally biased region" description="Basic and acidic residues" evidence="5">
    <location>
        <begin position="260"/>
        <end position="274"/>
    </location>
</feature>
<dbReference type="SUPFAM" id="SSF64268">
    <property type="entry name" value="PX domain"/>
    <property type="match status" value="1"/>
</dbReference>
<keyword evidence="4" id="KW-0862">Zinc</keyword>
<feature type="region of interest" description="Disordered" evidence="5">
    <location>
        <begin position="249"/>
        <end position="310"/>
    </location>
</feature>
<evidence type="ECO:0000256" key="4">
    <source>
        <dbReference type="ARBA" id="ARBA00022833"/>
    </source>
</evidence>
<feature type="region of interest" description="Disordered" evidence="5">
    <location>
        <begin position="1049"/>
        <end position="1070"/>
    </location>
</feature>
<evidence type="ECO:0000313" key="8">
    <source>
        <dbReference type="Proteomes" id="UP001633002"/>
    </source>
</evidence>
<proteinExistence type="predicted"/>
<evidence type="ECO:0000256" key="3">
    <source>
        <dbReference type="ARBA" id="ARBA00022771"/>
    </source>
</evidence>
<sequence length="1130" mass="123660">MLYEELESLRESSPASGDDGRSTRRTCFDESFEAAPSGDDGGSTRAADFHDSTNASYMLERPADGGDAVQVHPGKVTANGTGGKAGESLCENVFSISSDHAGGTSEGDAYVISAQRSQGIIIGQSDCVPDTFLQTSIAMTEADDRFTNVEQSFDKKYYEEEELEGCSSVSEYNSFAGGDSDKDDFSSFGGSPKYFQALSKTNSNCDQFFSNSDNEIAFGANDWNEYINQNEGALDSIVELQVPKESLAKLQTGEPGIGKSHGDVEDGLEHKHNAESNQPAEEASHEEEAGKLHVDTGDPTASGEGSSVSTSLAVEATAQILEPSHQSGVSVAQNNQVEMTFSEVVLARESAYNSGVAVQGLFEMQSTEKLKTLASEYHRDQTPVPLQSRSEARIVDDFSGLSFKPDTAVAVQDDTPIDAGLGWEVASKQSQKSSQHELVQQFSAESHAQENSVPLVSLREFRVNRLHNMDLDSGEAEAAVQVFPLKPGNNQRSIESPPHRPIEEESKRIAVDWAAEDLGPDELSRYVEALEVKETYIDTVLDMEDVLFDGEGGGGARSYQGGKVNSPGFVRPIRDGSLSASTSNAWASASKQIDQSTCILTDIEWVEIVGAVQRQGGASLGERVVGVKQHTVYRIKVKGSGCEWEVQRRYRDFVVLYSQLQSLFPPNKSVSLPSPWEKVKQESRKYFGNTSPDVVEFRSSLIQACLQSLVKAGPPLSTATPLQRFLYPIGEGSQISVSSGGPSAKSSVKDPPGPTLPLQEFGVDSVSGSLTENDGDGRQSSVLGNTIRLILQVHRKKSLRQQLQVQHYSCAGCYKHLEPALGIVPELVQNWGWSGPRLCEYTGQLFCSTCHLNETAVLPAWVLERWDFTPRLVSQLAKAYLDSIYDKPMLCVSAVNPYLYARVPVLAHLTEMRKKISKMLACIRCPARTRIQSMLGSRRYLLENSDFCALRDLVDLSKGAFAVLPGYMRAVLMKLSSHITRECFLCRELGESCGAREMCEDPYDVIYPHQDELIIRCPTCQQPFHKRCYRKCQKCPACRGPREQTVTGSSLRVEESREQTVGEYGSRSTSVETPMNIDALISSQPQVSENRPSARKSLLSIFLGSIDVQSVENENEGELSTVPHSSTIDL</sequence>
<comment type="caution">
    <text evidence="7">The sequence shown here is derived from an EMBL/GenBank/DDBJ whole genome shotgun (WGS) entry which is preliminary data.</text>
</comment>
<dbReference type="InterPro" id="IPR051366">
    <property type="entry name" value="DEF8"/>
</dbReference>
<dbReference type="Pfam" id="PF13901">
    <property type="entry name" value="RH_dom"/>
    <property type="match status" value="1"/>
</dbReference>
<dbReference type="SMART" id="SM00312">
    <property type="entry name" value="PX"/>
    <property type="match status" value="1"/>
</dbReference>
<evidence type="ECO:0000259" key="6">
    <source>
        <dbReference type="PROSITE" id="PS50195"/>
    </source>
</evidence>
<keyword evidence="8" id="KW-1185">Reference proteome</keyword>
<keyword evidence="3" id="KW-0863">Zinc-finger</keyword>
<evidence type="ECO:0000256" key="2">
    <source>
        <dbReference type="ARBA" id="ARBA00022737"/>
    </source>
</evidence>
<dbReference type="PANTHER" id="PTHR12326:SF3">
    <property type="entry name" value="DIFFERENTIALLY EXPRESSED IN FDCP 8 HOMOLOG"/>
    <property type="match status" value="1"/>
</dbReference>
<dbReference type="GO" id="GO:0005768">
    <property type="term" value="C:endosome"/>
    <property type="evidence" value="ECO:0007669"/>
    <property type="project" value="UniProtKB-ARBA"/>
</dbReference>
<dbReference type="GO" id="GO:0008270">
    <property type="term" value="F:zinc ion binding"/>
    <property type="evidence" value="ECO:0007669"/>
    <property type="project" value="UniProtKB-KW"/>
</dbReference>
<reference evidence="7 8" key="1">
    <citation type="submission" date="2024-09" db="EMBL/GenBank/DDBJ databases">
        <title>Chromosome-scale assembly of Riccia sorocarpa.</title>
        <authorList>
            <person name="Paukszto L."/>
        </authorList>
    </citation>
    <scope>NUCLEOTIDE SEQUENCE [LARGE SCALE GENOMIC DNA]</scope>
    <source>
        <strain evidence="7">LP-2024</strain>
        <tissue evidence="7">Aerial parts of the thallus</tissue>
    </source>
</reference>
<dbReference type="AlphaFoldDB" id="A0ABD3I1N2"/>
<evidence type="ECO:0000313" key="7">
    <source>
        <dbReference type="EMBL" id="KAL3696327.1"/>
    </source>
</evidence>
<dbReference type="Gene3D" id="3.30.1520.10">
    <property type="entry name" value="Phox-like domain"/>
    <property type="match status" value="1"/>
</dbReference>
<dbReference type="InterPro" id="IPR001683">
    <property type="entry name" value="PX_dom"/>
</dbReference>
<dbReference type="Proteomes" id="UP001633002">
    <property type="component" value="Unassembled WGS sequence"/>
</dbReference>
<keyword evidence="2" id="KW-0677">Repeat</keyword>
<dbReference type="Pfam" id="PF00787">
    <property type="entry name" value="PX"/>
    <property type="match status" value="1"/>
</dbReference>
<name>A0ABD3I1N2_9MARC</name>
<dbReference type="SMART" id="SM01175">
    <property type="entry name" value="DUF4206"/>
    <property type="match status" value="1"/>
</dbReference>
<feature type="compositionally biased region" description="Basic and acidic residues" evidence="5">
    <location>
        <begin position="282"/>
        <end position="296"/>
    </location>
</feature>
<gene>
    <name evidence="7" type="ORF">R1sor_010403</name>
</gene>
<dbReference type="PANTHER" id="PTHR12326">
    <property type="entry name" value="PLECKSTRIN HOMOLOGY DOMAIN CONTAINING PROTEIN"/>
    <property type="match status" value="1"/>
</dbReference>